<dbReference type="EMBL" id="LAFY01000418">
    <property type="protein sequence ID" value="KJX98226.1"/>
    <property type="molecule type" value="Genomic_DNA"/>
</dbReference>
<comment type="caution">
    <text evidence="6">The sequence shown here is derived from an EMBL/GenBank/DDBJ whole genome shotgun (WGS) entry which is preliminary data.</text>
</comment>
<evidence type="ECO:0000259" key="5">
    <source>
        <dbReference type="PROSITE" id="PS50089"/>
    </source>
</evidence>
<evidence type="ECO:0000256" key="2">
    <source>
        <dbReference type="ARBA" id="ARBA00022771"/>
    </source>
</evidence>
<evidence type="ECO:0000256" key="3">
    <source>
        <dbReference type="ARBA" id="ARBA00022833"/>
    </source>
</evidence>
<dbReference type="SUPFAM" id="SSF57850">
    <property type="entry name" value="RING/U-box"/>
    <property type="match status" value="1"/>
</dbReference>
<reference evidence="6 7" key="1">
    <citation type="submission" date="2015-03" db="EMBL/GenBank/DDBJ databases">
        <title>RNA-seq based gene annotation and comparative genomics of four Zymoseptoria species reveal species-specific pathogenicity related genes and transposable element activity.</title>
        <authorList>
            <person name="Grandaubert J."/>
            <person name="Bhattacharyya A."/>
            <person name="Stukenbrock E.H."/>
        </authorList>
    </citation>
    <scope>NUCLEOTIDE SEQUENCE [LARGE SCALE GENOMIC DNA]</scope>
    <source>
        <strain evidence="6 7">Zb18110</strain>
    </source>
</reference>
<dbReference type="PROSITE" id="PS50089">
    <property type="entry name" value="ZF_RING_2"/>
    <property type="match status" value="1"/>
</dbReference>
<dbReference type="GO" id="GO:0008270">
    <property type="term" value="F:zinc ion binding"/>
    <property type="evidence" value="ECO:0007669"/>
    <property type="project" value="UniProtKB-KW"/>
</dbReference>
<accession>A0A0F4GLF1</accession>
<dbReference type="AlphaFoldDB" id="A0A0F4GLF1"/>
<dbReference type="OrthoDB" id="3000819at2759"/>
<organism evidence="6 7">
    <name type="scientific">Zymoseptoria brevis</name>
    <dbReference type="NCBI Taxonomy" id="1047168"/>
    <lineage>
        <taxon>Eukaryota</taxon>
        <taxon>Fungi</taxon>
        <taxon>Dikarya</taxon>
        <taxon>Ascomycota</taxon>
        <taxon>Pezizomycotina</taxon>
        <taxon>Dothideomycetes</taxon>
        <taxon>Dothideomycetidae</taxon>
        <taxon>Mycosphaerellales</taxon>
        <taxon>Mycosphaerellaceae</taxon>
        <taxon>Zymoseptoria</taxon>
    </lineage>
</organism>
<dbReference type="PROSITE" id="PS00518">
    <property type="entry name" value="ZF_RING_1"/>
    <property type="match status" value="1"/>
</dbReference>
<name>A0A0F4GLF1_9PEZI</name>
<gene>
    <name evidence="6" type="ORF">TI39_contig426g00013</name>
</gene>
<evidence type="ECO:0000313" key="7">
    <source>
        <dbReference type="Proteomes" id="UP000033647"/>
    </source>
</evidence>
<dbReference type="Gene3D" id="3.30.40.10">
    <property type="entry name" value="Zinc/RING finger domain, C3HC4 (zinc finger)"/>
    <property type="match status" value="1"/>
</dbReference>
<dbReference type="Pfam" id="PF13920">
    <property type="entry name" value="zf-C3HC4_3"/>
    <property type="match status" value="1"/>
</dbReference>
<evidence type="ECO:0000313" key="6">
    <source>
        <dbReference type="EMBL" id="KJX98226.1"/>
    </source>
</evidence>
<dbReference type="InterPro" id="IPR017907">
    <property type="entry name" value="Znf_RING_CS"/>
</dbReference>
<keyword evidence="1" id="KW-0479">Metal-binding</keyword>
<dbReference type="InterPro" id="IPR001841">
    <property type="entry name" value="Znf_RING"/>
</dbReference>
<protein>
    <recommendedName>
        <fullName evidence="5">RING-type domain-containing protein</fullName>
    </recommendedName>
</protein>
<dbReference type="InterPro" id="IPR013083">
    <property type="entry name" value="Znf_RING/FYVE/PHD"/>
</dbReference>
<dbReference type="SMART" id="SM00184">
    <property type="entry name" value="RING"/>
    <property type="match status" value="1"/>
</dbReference>
<proteinExistence type="predicted"/>
<keyword evidence="7" id="KW-1185">Reference proteome</keyword>
<evidence type="ECO:0000256" key="1">
    <source>
        <dbReference type="ARBA" id="ARBA00022723"/>
    </source>
</evidence>
<sequence length="157" mass="16750">MAVLAKSPFRSPRIPATALTINPATSTNSAVAPNPMPAIASAAASWNIWVNANRPQPTTGRNVTIGEVRSVLSGVDVSTITCTNLRDRIKVDLAPFCRTCWEPIVEAAMGHCGHLFCTECLIEEAFRERRCPLCMQALNAVDLNVIIGVSGATGEDS</sequence>
<keyword evidence="3" id="KW-0862">Zinc</keyword>
<feature type="domain" description="RING-type" evidence="5">
    <location>
        <begin position="97"/>
        <end position="134"/>
    </location>
</feature>
<evidence type="ECO:0000256" key="4">
    <source>
        <dbReference type="PROSITE-ProRule" id="PRU00175"/>
    </source>
</evidence>
<keyword evidence="2 4" id="KW-0863">Zinc-finger</keyword>
<dbReference type="Proteomes" id="UP000033647">
    <property type="component" value="Unassembled WGS sequence"/>
</dbReference>